<name>A0AAV9F0C9_ACOCL</name>
<dbReference type="AlphaFoldDB" id="A0AAV9F0C9"/>
<organism evidence="1 2">
    <name type="scientific">Acorus calamus</name>
    <name type="common">Sweet flag</name>
    <dbReference type="NCBI Taxonomy" id="4465"/>
    <lineage>
        <taxon>Eukaryota</taxon>
        <taxon>Viridiplantae</taxon>
        <taxon>Streptophyta</taxon>
        <taxon>Embryophyta</taxon>
        <taxon>Tracheophyta</taxon>
        <taxon>Spermatophyta</taxon>
        <taxon>Magnoliopsida</taxon>
        <taxon>Liliopsida</taxon>
        <taxon>Acoraceae</taxon>
        <taxon>Acorus</taxon>
    </lineage>
</organism>
<keyword evidence="2" id="KW-1185">Reference proteome</keyword>
<reference evidence="1" key="2">
    <citation type="submission" date="2023-06" db="EMBL/GenBank/DDBJ databases">
        <authorList>
            <person name="Ma L."/>
            <person name="Liu K.-W."/>
            <person name="Li Z."/>
            <person name="Hsiao Y.-Y."/>
            <person name="Qi Y."/>
            <person name="Fu T."/>
            <person name="Tang G."/>
            <person name="Zhang D."/>
            <person name="Sun W.-H."/>
            <person name="Liu D.-K."/>
            <person name="Li Y."/>
            <person name="Chen G.-Z."/>
            <person name="Liu X.-D."/>
            <person name="Liao X.-Y."/>
            <person name="Jiang Y.-T."/>
            <person name="Yu X."/>
            <person name="Hao Y."/>
            <person name="Huang J."/>
            <person name="Zhao X.-W."/>
            <person name="Ke S."/>
            <person name="Chen Y.-Y."/>
            <person name="Wu W.-L."/>
            <person name="Hsu J.-L."/>
            <person name="Lin Y.-F."/>
            <person name="Huang M.-D."/>
            <person name="Li C.-Y."/>
            <person name="Huang L."/>
            <person name="Wang Z.-W."/>
            <person name="Zhao X."/>
            <person name="Zhong W.-Y."/>
            <person name="Peng D.-H."/>
            <person name="Ahmad S."/>
            <person name="Lan S."/>
            <person name="Zhang J.-S."/>
            <person name="Tsai W.-C."/>
            <person name="Van De Peer Y."/>
            <person name="Liu Z.-J."/>
        </authorList>
    </citation>
    <scope>NUCLEOTIDE SEQUENCE</scope>
    <source>
        <strain evidence="1">CP</strain>
        <tissue evidence="1">Leaves</tissue>
    </source>
</reference>
<evidence type="ECO:0000313" key="2">
    <source>
        <dbReference type="Proteomes" id="UP001180020"/>
    </source>
</evidence>
<dbReference type="Proteomes" id="UP001180020">
    <property type="component" value="Unassembled WGS sequence"/>
</dbReference>
<sequence length="114" mass="12918">MTWHSSIELKCDFVFVKLHRESPFIASSASALVEEVPLVPRNPTLVESSQMLKIEFVNPEGRVLVLWPLGTSVLQTLAEHEVEPDRLGEPIVSSAVLELSQTWRIEKQENKRVL</sequence>
<dbReference type="EMBL" id="JAUJYO010000005">
    <property type="protein sequence ID" value="KAK1317977.1"/>
    <property type="molecule type" value="Genomic_DNA"/>
</dbReference>
<accession>A0AAV9F0C9</accession>
<comment type="caution">
    <text evidence="1">The sequence shown here is derived from an EMBL/GenBank/DDBJ whole genome shotgun (WGS) entry which is preliminary data.</text>
</comment>
<gene>
    <name evidence="1" type="ORF">QJS10_CPA05g00635</name>
</gene>
<evidence type="ECO:0000313" key="1">
    <source>
        <dbReference type="EMBL" id="KAK1317977.1"/>
    </source>
</evidence>
<proteinExistence type="predicted"/>
<protein>
    <submittedName>
        <fullName evidence="1">Uncharacterized protein</fullName>
    </submittedName>
</protein>
<reference evidence="1" key="1">
    <citation type="journal article" date="2023" name="Nat. Commun.">
        <title>Diploid and tetraploid genomes of Acorus and the evolution of monocots.</title>
        <authorList>
            <person name="Ma L."/>
            <person name="Liu K.W."/>
            <person name="Li Z."/>
            <person name="Hsiao Y.Y."/>
            <person name="Qi Y."/>
            <person name="Fu T."/>
            <person name="Tang G.D."/>
            <person name="Zhang D."/>
            <person name="Sun W.H."/>
            <person name="Liu D.K."/>
            <person name="Li Y."/>
            <person name="Chen G.Z."/>
            <person name="Liu X.D."/>
            <person name="Liao X.Y."/>
            <person name="Jiang Y.T."/>
            <person name="Yu X."/>
            <person name="Hao Y."/>
            <person name="Huang J."/>
            <person name="Zhao X.W."/>
            <person name="Ke S."/>
            <person name="Chen Y.Y."/>
            <person name="Wu W.L."/>
            <person name="Hsu J.L."/>
            <person name="Lin Y.F."/>
            <person name="Huang M.D."/>
            <person name="Li C.Y."/>
            <person name="Huang L."/>
            <person name="Wang Z.W."/>
            <person name="Zhao X."/>
            <person name="Zhong W.Y."/>
            <person name="Peng D.H."/>
            <person name="Ahmad S."/>
            <person name="Lan S."/>
            <person name="Zhang J.S."/>
            <person name="Tsai W.C."/>
            <person name="Van de Peer Y."/>
            <person name="Liu Z.J."/>
        </authorList>
    </citation>
    <scope>NUCLEOTIDE SEQUENCE</scope>
    <source>
        <strain evidence="1">CP</strain>
    </source>
</reference>